<dbReference type="InterPro" id="IPR050525">
    <property type="entry name" value="ECM_Assembly_Org"/>
</dbReference>
<evidence type="ECO:0000256" key="8">
    <source>
        <dbReference type="SAM" id="MobiDB-lite"/>
    </source>
</evidence>
<dbReference type="InterPro" id="IPR012314">
    <property type="entry name" value="Pept_M12B_GON-ADAMTSs"/>
</dbReference>
<dbReference type="InterPro" id="IPR000884">
    <property type="entry name" value="TSP1_rpt"/>
</dbReference>
<keyword evidence="4" id="KW-0677">Repeat</keyword>
<gene>
    <name evidence="9" type="ORF">PACLA_8A071198</name>
</gene>
<name>A0A6S7FML1_PARCT</name>
<evidence type="ECO:0000256" key="1">
    <source>
        <dbReference type="ARBA" id="ARBA00004167"/>
    </source>
</evidence>
<keyword evidence="5" id="KW-1133">Transmembrane helix</keyword>
<dbReference type="PRINTS" id="PR01705">
    <property type="entry name" value="TSP1REPEAT"/>
</dbReference>
<dbReference type="PROSITE" id="PS51046">
    <property type="entry name" value="GON"/>
    <property type="match status" value="1"/>
</dbReference>
<reference evidence="9" key="1">
    <citation type="submission" date="2020-04" db="EMBL/GenBank/DDBJ databases">
        <authorList>
            <person name="Alioto T."/>
            <person name="Alioto T."/>
            <person name="Gomez Garrido J."/>
        </authorList>
    </citation>
    <scope>NUCLEOTIDE SEQUENCE</scope>
    <source>
        <strain evidence="9">A484AB</strain>
    </source>
</reference>
<evidence type="ECO:0000256" key="4">
    <source>
        <dbReference type="ARBA" id="ARBA00022737"/>
    </source>
</evidence>
<comment type="subcellular location">
    <subcellularLocation>
        <location evidence="1">Membrane</location>
        <topology evidence="1">Single-pass membrane protein</topology>
    </subcellularLocation>
</comment>
<dbReference type="PROSITE" id="PS50234">
    <property type="entry name" value="VWFA"/>
    <property type="match status" value="4"/>
</dbReference>
<evidence type="ECO:0000256" key="2">
    <source>
        <dbReference type="ARBA" id="ARBA00022692"/>
    </source>
</evidence>
<comment type="caution">
    <text evidence="9">The sequence shown here is derived from an EMBL/GenBank/DDBJ whole genome shotgun (WGS) entry which is preliminary data.</text>
</comment>
<feature type="region of interest" description="Disordered" evidence="8">
    <location>
        <begin position="318"/>
        <end position="340"/>
    </location>
</feature>
<dbReference type="InterPro" id="IPR002035">
    <property type="entry name" value="VWF_A"/>
</dbReference>
<dbReference type="GO" id="GO:0004222">
    <property type="term" value="F:metalloendopeptidase activity"/>
    <property type="evidence" value="ECO:0007669"/>
    <property type="project" value="InterPro"/>
</dbReference>
<dbReference type="PROSITE" id="PS50092">
    <property type="entry name" value="TSP1"/>
    <property type="match status" value="7"/>
</dbReference>
<keyword evidence="10" id="KW-1185">Reference proteome</keyword>
<dbReference type="FunFam" id="2.20.100.10:FF:000080">
    <property type="entry name" value="SCO-spondin"/>
    <property type="match status" value="1"/>
</dbReference>
<keyword evidence="7" id="KW-1015">Disulfide bond</keyword>
<evidence type="ECO:0000256" key="6">
    <source>
        <dbReference type="ARBA" id="ARBA00023136"/>
    </source>
</evidence>
<evidence type="ECO:0000313" key="10">
    <source>
        <dbReference type="Proteomes" id="UP001152795"/>
    </source>
</evidence>
<dbReference type="SMART" id="SM00209">
    <property type="entry name" value="TSP1"/>
    <property type="match status" value="7"/>
</dbReference>
<dbReference type="Pfam" id="PF00092">
    <property type="entry name" value="VWA"/>
    <property type="match status" value="4"/>
</dbReference>
<feature type="compositionally biased region" description="Basic and acidic residues" evidence="8">
    <location>
        <begin position="1443"/>
        <end position="1454"/>
    </location>
</feature>
<sequence length="1767" mass="192700">MEVGQAGQVGHRVAHLWLGLTTRSRSCSYPVAEFGGKPCSGKSDETKPCKDFDCCDVPYKDVGCFIDTQRSPRPLPELLFSDRDKISWKKWKSFMSDLICRCAQEARYKQYTHFGVQHYGECYSGPESWKTYRDEGIRQDFTRPPDSQPWVGCVDESLNQCKQPSLECVGKQNTNFVYTVDQVKPVDGNYSDWTAWSACSSSCGAGSRYRTRSCTNPAPSFAGQPCYNMGGDEDVEACFQNDCPVDGGWNNWGEWTPCSASCGTGEITRSRQCDSPTPQHGGKDCPGRETETVACNYHNCPVRGAWAAWAAWSQCSSSCGNGQQSRKRECNNPKPENGGEPCTGTSAVFQNCVEKECPGVWGDWSGWGECSRTCGPGGTHARSRTCQGGLSCKGPRHETKQCLLTWNRLKSFARGVANAFLLHDDATRVGLITYSTQPKLELQFDEKNDRDEFSDFLNTVTPTHGTPNLEQALAMANDKLFVPSAGMRTKVPNVAIILTEEGPLNTFNGYNDSSRALKERGITLMSVGVGNRVNQYELQRITTSPERALLVNTLDDAIASIATVANATCLASLATGPSLKHSNSVPPLRIHGISQLLLKSKQPTAKGSPPASPQVIETNPSGAIPTVVKPQPVAMPKVATQENVQMPRIDLKPALKPILNKPVSTKNENVAPGAGLWKDWGAWSACSKTCGLGKSTRIRLCDSGKCGDQRPTQASPCKLQDCRACNHNLDLVLAVDSSAAVPKDGWQKIKSFMAGILDAFQISETDTHVGILTFSSVPYLETRLSEKFKKNDITQLVQNMQQLQGKQRRIDKVLRMANAEFFSPKSRGFRPDHSKAFVVITGGNPTQGTESLGSAVRPLIQNGVSVIAVGVGSDVDEGQLRSMGRRKEDSFKVPNYNDLQSYVSAVVKDICQAGHQKPPPLPVPAPKKAASKVAPPPPPPKPKDKKLKLSNKEIESLINKWGTWSDWGACSQTCGEGNRARSRDCAGYNCTGPSLEKEACFVQDCPDCQKRIDLVFAVDASDDVIDKEFMQEKTFITNVLNAFNVLKDQTRVGVATYGGEISQDIPLTNQFDKDSLFVAVNSLIKNKGKGKLSKVLDTARTKLFTGSRDNVAKVLVLLTSMKNKAAEHPDKAAQALKKSGIEVVVVGAGSTDRSTRDVLAKVASSNSRAFPLVSFNDLLNDVYLVATSACQAKPVTLTGEQKQETPAKPSMCSKPLDVAFALDSSDDVSSFQWQRQKDFVSQVIDGLQIAPDGVHTGIVAYGAMPTVDLKLNVRNKDKQALLESVAGLRRAVGERNIGSLLDMSKYQVFGPDSGRRSDKPSTLVVLQHGADRPGADTASVKRSSEGLQKDGVRVYVVGVGSGVSRNDLVTFASSNSDVLHLPSLSDPAMARRLIDTLCEGPKEKTEFDEPSLSETAQKSFTQEIRPETSDLQNALLTKSAPSKPKDTKDTKTTADKPAAPADKASSQKATEPVKNEDKDFSKIVNIVAGSCREIKRRVRGAEDGEFPIMFSPHCAPVKLYCHGMDTERPLEYLTLPSGSDNNYASFHKERLKNFHNCDGPTDPSPTLTARYWGTTKFSKVRVNPKNGLIKQNDFRFAISEGNPVKFGRGGDCFSLGECRRGGFQMDLSGTGLELRDDIRWGSWGAPKGSRMINFTRSPDRTKVSAVCGGSCGGCQPAKGRIYLVPSSCNAPLGKQMKRSVVEATELLDEPSKPEHDTRHHVHSHKHSSLHGKRGEVVTKTSKHHSKVFKNISKNIYCSANIVETKNK</sequence>
<feature type="compositionally biased region" description="Polar residues" evidence="8">
    <location>
        <begin position="1412"/>
        <end position="1422"/>
    </location>
</feature>
<protein>
    <submittedName>
        <fullName evidence="9">SCO-spondin-like, partial</fullName>
    </submittedName>
</protein>
<dbReference type="EMBL" id="CACRXK020000088">
    <property type="protein sequence ID" value="CAB3978083.1"/>
    <property type="molecule type" value="Genomic_DNA"/>
</dbReference>
<dbReference type="FunFam" id="2.20.100.10:FF:000002">
    <property type="entry name" value="Unc-5 netrin receptor C"/>
    <property type="match status" value="1"/>
</dbReference>
<dbReference type="Gene3D" id="2.20.100.10">
    <property type="entry name" value="Thrombospondin type-1 (TSP1) repeat"/>
    <property type="match status" value="7"/>
</dbReference>
<dbReference type="Pfam" id="PF00090">
    <property type="entry name" value="TSP_1"/>
    <property type="match status" value="7"/>
</dbReference>
<feature type="compositionally biased region" description="Low complexity" evidence="8">
    <location>
        <begin position="1455"/>
        <end position="1469"/>
    </location>
</feature>
<feature type="region of interest" description="Disordered" evidence="8">
    <location>
        <begin position="1708"/>
        <end position="1744"/>
    </location>
</feature>
<dbReference type="InterPro" id="IPR036383">
    <property type="entry name" value="TSP1_rpt_sf"/>
</dbReference>
<dbReference type="FunFam" id="2.20.100.10:FF:000007">
    <property type="entry name" value="Thrombospondin 1"/>
    <property type="match status" value="1"/>
</dbReference>
<dbReference type="Gene3D" id="3.40.50.410">
    <property type="entry name" value="von Willebrand factor, type A domain"/>
    <property type="match status" value="4"/>
</dbReference>
<dbReference type="SMART" id="SM00327">
    <property type="entry name" value="VWA"/>
    <property type="match status" value="4"/>
</dbReference>
<proteinExistence type="predicted"/>
<keyword evidence="6" id="KW-0472">Membrane</keyword>
<dbReference type="GO" id="GO:0008270">
    <property type="term" value="F:zinc ion binding"/>
    <property type="evidence" value="ECO:0007669"/>
    <property type="project" value="InterPro"/>
</dbReference>
<feature type="region of interest" description="Disordered" evidence="8">
    <location>
        <begin position="915"/>
        <end position="949"/>
    </location>
</feature>
<dbReference type="Proteomes" id="UP001152795">
    <property type="component" value="Unassembled WGS sequence"/>
</dbReference>
<dbReference type="CDD" id="cd01450">
    <property type="entry name" value="vWFA_subfamily_ECM"/>
    <property type="match status" value="4"/>
</dbReference>
<organism evidence="9 10">
    <name type="scientific">Paramuricea clavata</name>
    <name type="common">Red gorgonian</name>
    <name type="synonym">Violescent sea-whip</name>
    <dbReference type="NCBI Taxonomy" id="317549"/>
    <lineage>
        <taxon>Eukaryota</taxon>
        <taxon>Metazoa</taxon>
        <taxon>Cnidaria</taxon>
        <taxon>Anthozoa</taxon>
        <taxon>Octocorallia</taxon>
        <taxon>Malacalcyonacea</taxon>
        <taxon>Plexauridae</taxon>
        <taxon>Paramuricea</taxon>
    </lineage>
</organism>
<keyword evidence="2" id="KW-0812">Transmembrane</keyword>
<dbReference type="PANTHER" id="PTHR24020">
    <property type="entry name" value="COLLAGEN ALPHA"/>
    <property type="match status" value="1"/>
</dbReference>
<feature type="region of interest" description="Disordered" evidence="8">
    <location>
        <begin position="601"/>
        <end position="628"/>
    </location>
</feature>
<dbReference type="Pfam" id="PF08685">
    <property type="entry name" value="GON"/>
    <property type="match status" value="1"/>
</dbReference>
<feature type="region of interest" description="Disordered" evidence="8">
    <location>
        <begin position="1403"/>
        <end position="1476"/>
    </location>
</feature>
<dbReference type="PANTHER" id="PTHR24020:SF20">
    <property type="entry name" value="PH DOMAIN-CONTAINING PROTEIN"/>
    <property type="match status" value="1"/>
</dbReference>
<dbReference type="OrthoDB" id="446173at2759"/>
<dbReference type="SUPFAM" id="SSF82895">
    <property type="entry name" value="TSP-1 type 1 repeat"/>
    <property type="match status" value="4"/>
</dbReference>
<dbReference type="GO" id="GO:0016020">
    <property type="term" value="C:membrane"/>
    <property type="evidence" value="ECO:0007669"/>
    <property type="project" value="UniProtKB-SubCell"/>
</dbReference>
<keyword evidence="3" id="KW-0479">Metal-binding</keyword>
<feature type="compositionally biased region" description="Basic residues" evidence="8">
    <location>
        <begin position="1718"/>
        <end position="1731"/>
    </location>
</feature>
<evidence type="ECO:0000256" key="5">
    <source>
        <dbReference type="ARBA" id="ARBA00022989"/>
    </source>
</evidence>
<dbReference type="InterPro" id="IPR036465">
    <property type="entry name" value="vWFA_dom_sf"/>
</dbReference>
<evidence type="ECO:0000313" key="9">
    <source>
        <dbReference type="EMBL" id="CAB3978083.1"/>
    </source>
</evidence>
<evidence type="ECO:0000256" key="3">
    <source>
        <dbReference type="ARBA" id="ARBA00022723"/>
    </source>
</evidence>
<dbReference type="SUPFAM" id="SSF53300">
    <property type="entry name" value="vWA-like"/>
    <property type="match status" value="4"/>
</dbReference>
<evidence type="ECO:0000256" key="7">
    <source>
        <dbReference type="ARBA" id="ARBA00023157"/>
    </source>
</evidence>
<accession>A0A6S7FML1</accession>